<dbReference type="NCBIfam" id="NF038387">
    <property type="entry name" value="CBS_CbpA"/>
    <property type="match status" value="1"/>
</dbReference>
<dbReference type="RefSeq" id="WP_078755531.1">
    <property type="nucleotide sequence ID" value="NZ_FUWO01000004.1"/>
</dbReference>
<dbReference type="Gene3D" id="3.10.580.10">
    <property type="entry name" value="CBS-domain"/>
    <property type="match status" value="1"/>
</dbReference>
<dbReference type="STRING" id="1121925.SAMN02746011_00741"/>
<evidence type="ECO:0000313" key="1">
    <source>
        <dbReference type="EMBL" id="SJZ41488.1"/>
    </source>
</evidence>
<dbReference type="Proteomes" id="UP000189941">
    <property type="component" value="Unassembled WGS sequence"/>
</dbReference>
<name>A0A1T4KGC9_9LACT</name>
<dbReference type="AlphaFoldDB" id="A0A1T4KGC9"/>
<evidence type="ECO:0008006" key="3">
    <source>
        <dbReference type="Google" id="ProtNLM"/>
    </source>
</evidence>
<accession>A0A1T4KGC9</accession>
<evidence type="ECO:0000313" key="2">
    <source>
        <dbReference type="Proteomes" id="UP000189941"/>
    </source>
</evidence>
<dbReference type="PIRSF" id="PIRSF035040">
    <property type="entry name" value="UCP035040_CBS_Lmo0553"/>
    <property type="match status" value="1"/>
</dbReference>
<sequence length="211" mass="24433">MIESLIVPKNRLLCINESLNCQEAIQLLESNGLRCAPVLDATNTIFRGNIYRYHIYQHKFRYPQADLSKIPVTHFLKNTTKVVRTSDSILRLLFVINDLPQIAVLSDQNTFVGIIEHTDMMTFLAEAWLSDNAKYVLEVTAKGQVGELTKLIRLINRYTHIISSLTFENTKYGSESKFLFVLPSGFDVVEFNDLQRLLNRKQYKTKHYKMK</sequence>
<organism evidence="1 2">
    <name type="scientific">Globicatella sulfidifaciens DSM 15739</name>
    <dbReference type="NCBI Taxonomy" id="1121925"/>
    <lineage>
        <taxon>Bacteria</taxon>
        <taxon>Bacillati</taxon>
        <taxon>Bacillota</taxon>
        <taxon>Bacilli</taxon>
        <taxon>Lactobacillales</taxon>
        <taxon>Aerococcaceae</taxon>
        <taxon>Globicatella</taxon>
    </lineage>
</organism>
<keyword evidence="2" id="KW-1185">Reference proteome</keyword>
<dbReference type="InterPro" id="IPR017036">
    <property type="entry name" value="Lmo0553-like"/>
</dbReference>
<gene>
    <name evidence="1" type="ORF">SAMN02746011_00741</name>
</gene>
<dbReference type="SUPFAM" id="SSF54631">
    <property type="entry name" value="CBS-domain pair"/>
    <property type="match status" value="1"/>
</dbReference>
<dbReference type="OrthoDB" id="1706107at2"/>
<dbReference type="InterPro" id="IPR046342">
    <property type="entry name" value="CBS_dom_sf"/>
</dbReference>
<dbReference type="CDD" id="cd02205">
    <property type="entry name" value="CBS_pair_SF"/>
    <property type="match status" value="1"/>
</dbReference>
<protein>
    <recommendedName>
        <fullName evidence="3">CBS domain-containing protein</fullName>
    </recommendedName>
</protein>
<reference evidence="2" key="1">
    <citation type="submission" date="2017-02" db="EMBL/GenBank/DDBJ databases">
        <authorList>
            <person name="Varghese N."/>
            <person name="Submissions S."/>
        </authorList>
    </citation>
    <scope>NUCLEOTIDE SEQUENCE [LARGE SCALE GENOMIC DNA]</scope>
    <source>
        <strain evidence="2">DSM 15739</strain>
    </source>
</reference>
<dbReference type="EMBL" id="FUWO01000004">
    <property type="protein sequence ID" value="SJZ41488.1"/>
    <property type="molecule type" value="Genomic_DNA"/>
</dbReference>
<proteinExistence type="predicted"/>